<evidence type="ECO:0000259" key="10">
    <source>
        <dbReference type="Pfam" id="PF13962"/>
    </source>
</evidence>
<organism evidence="11">
    <name type="scientific">Ananas comosus var. bracteatus</name>
    <name type="common">red pineapple</name>
    <dbReference type="NCBI Taxonomy" id="296719"/>
    <lineage>
        <taxon>Eukaryota</taxon>
        <taxon>Viridiplantae</taxon>
        <taxon>Streptophyta</taxon>
        <taxon>Embryophyta</taxon>
        <taxon>Tracheophyta</taxon>
        <taxon>Spermatophyta</taxon>
        <taxon>Magnoliopsida</taxon>
        <taxon>Liliopsida</taxon>
        <taxon>Poales</taxon>
        <taxon>Bromeliaceae</taxon>
        <taxon>Bromelioideae</taxon>
        <taxon>Ananas</taxon>
    </lineage>
</organism>
<dbReference type="InterPro" id="IPR036770">
    <property type="entry name" value="Ankyrin_rpt-contain_sf"/>
</dbReference>
<proteinExistence type="predicted"/>
<feature type="transmembrane region" description="Helical" evidence="9">
    <location>
        <begin position="409"/>
        <end position="434"/>
    </location>
</feature>
<dbReference type="InterPro" id="IPR026961">
    <property type="entry name" value="PGG_dom"/>
</dbReference>
<dbReference type="PANTHER" id="PTHR24186:SF50">
    <property type="entry name" value="ANKYRIN REPEAT-CONTAINING PROTEIN ITN1-LIKE ISOFORM X1"/>
    <property type="match status" value="1"/>
</dbReference>
<dbReference type="SMART" id="SM00248">
    <property type="entry name" value="ANK"/>
    <property type="match status" value="5"/>
</dbReference>
<feature type="transmembrane region" description="Helical" evidence="9">
    <location>
        <begin position="545"/>
        <end position="564"/>
    </location>
</feature>
<name>A0A6V7PKK9_ANACO</name>
<evidence type="ECO:0000256" key="5">
    <source>
        <dbReference type="ARBA" id="ARBA00023043"/>
    </source>
</evidence>
<feature type="domain" description="PGG" evidence="10">
    <location>
        <begin position="361"/>
        <end position="474"/>
    </location>
</feature>
<evidence type="ECO:0000256" key="9">
    <source>
        <dbReference type="SAM" id="Phobius"/>
    </source>
</evidence>
<dbReference type="Pfam" id="PF13857">
    <property type="entry name" value="Ank_5"/>
    <property type="match status" value="1"/>
</dbReference>
<accession>A0A6V7PKK9</accession>
<dbReference type="InterPro" id="IPR002110">
    <property type="entry name" value="Ankyrin_rpt"/>
</dbReference>
<evidence type="ECO:0000256" key="8">
    <source>
        <dbReference type="SAM" id="MobiDB-lite"/>
    </source>
</evidence>
<evidence type="ECO:0000256" key="6">
    <source>
        <dbReference type="ARBA" id="ARBA00023136"/>
    </source>
</evidence>
<dbReference type="EMBL" id="LR862148">
    <property type="protein sequence ID" value="CAD1831066.1"/>
    <property type="molecule type" value="Genomic_DNA"/>
</dbReference>
<evidence type="ECO:0000256" key="2">
    <source>
        <dbReference type="ARBA" id="ARBA00022692"/>
    </source>
</evidence>
<dbReference type="GO" id="GO:0005886">
    <property type="term" value="C:plasma membrane"/>
    <property type="evidence" value="ECO:0007669"/>
    <property type="project" value="TreeGrafter"/>
</dbReference>
<keyword evidence="6 9" id="KW-0472">Membrane</keyword>
<dbReference type="PROSITE" id="PS50297">
    <property type="entry name" value="ANK_REP_REGION"/>
    <property type="match status" value="1"/>
</dbReference>
<feature type="repeat" description="ANK" evidence="7">
    <location>
        <begin position="267"/>
        <end position="292"/>
    </location>
</feature>
<feature type="transmembrane region" description="Helical" evidence="9">
    <location>
        <begin position="480"/>
        <end position="497"/>
    </location>
</feature>
<keyword evidence="3" id="KW-0677">Repeat</keyword>
<evidence type="ECO:0000313" key="11">
    <source>
        <dbReference type="EMBL" id="CAD1831066.1"/>
    </source>
</evidence>
<keyword evidence="5 7" id="KW-0040">ANK repeat</keyword>
<reference evidence="11" key="1">
    <citation type="submission" date="2020-07" db="EMBL/GenBank/DDBJ databases">
        <authorList>
            <person name="Lin J."/>
        </authorList>
    </citation>
    <scope>NUCLEOTIDE SEQUENCE</scope>
</reference>
<evidence type="ECO:0000256" key="1">
    <source>
        <dbReference type="ARBA" id="ARBA00004141"/>
    </source>
</evidence>
<gene>
    <name evidence="11" type="ORF">CB5_LOCUS14277</name>
</gene>
<evidence type="ECO:0000256" key="4">
    <source>
        <dbReference type="ARBA" id="ARBA00022989"/>
    </source>
</evidence>
<dbReference type="AlphaFoldDB" id="A0A6V7PKK9"/>
<dbReference type="Pfam" id="PF13962">
    <property type="entry name" value="PGG"/>
    <property type="match status" value="1"/>
</dbReference>
<dbReference type="SUPFAM" id="SSF48403">
    <property type="entry name" value="Ankyrin repeat"/>
    <property type="match status" value="1"/>
</dbReference>
<comment type="subcellular location">
    <subcellularLocation>
        <location evidence="1">Membrane</location>
        <topology evidence="1">Multi-pass membrane protein</topology>
    </subcellularLocation>
</comment>
<feature type="region of interest" description="Disordered" evidence="8">
    <location>
        <begin position="1"/>
        <end position="49"/>
    </location>
</feature>
<protein>
    <recommendedName>
        <fullName evidence="10">PGG domain-containing protein</fullName>
    </recommendedName>
</protein>
<feature type="transmembrane region" description="Helical" evidence="9">
    <location>
        <begin position="370"/>
        <end position="389"/>
    </location>
</feature>
<keyword evidence="4 9" id="KW-1133">Transmembrane helix</keyword>
<evidence type="ECO:0000256" key="7">
    <source>
        <dbReference type="PROSITE-ProRule" id="PRU00023"/>
    </source>
</evidence>
<evidence type="ECO:0000256" key="3">
    <source>
        <dbReference type="ARBA" id="ARBA00022737"/>
    </source>
</evidence>
<dbReference type="Pfam" id="PF00023">
    <property type="entry name" value="Ank"/>
    <property type="match status" value="1"/>
</dbReference>
<keyword evidence="2 9" id="KW-0812">Transmembrane</keyword>
<sequence length="570" mass="63708">MFEPESEYFGGAGADDQTAMFGTETERTVDSAAPITKEREEEEEEEEDHQIVFGLEWERMDDELLDALRRGDERFVRILFSPATSEASVAAGHAFAIDLPDADNVTDRAGRGSWRGVTAGGNSALHIVAAFGHSELVELICARDSSLLAARNAALETPLHCAARAGADRIFIYMNINDRHRRQTTAVETNTCKENYEGFYPIHIAARMERCGVIHKLINRCRDMDELVDNQGRNVLHIAVQDNRPTVVKHVCRHRKLERMINARDNRGNTPLHLAVSSHNQKIVSLLVENGSVHPSIKNKCGRTPLDLAIIEIDYGLISIQNPQVWIFHCLQQIGAICGPQRLDRLIYENITVPNLENELKKYESTAQNLVIVSVLIAAVTFAAAFTMPGGNIADDHRNGGTPTLARKYAFKAFIVADFVAFLCSIMATIWLMYAGSLAIHPSRRAKLILRSENFIYVAAQSMMATFALSVYLVLAPVNILVALAVCVFAFPSVLLCNPEFRQRFRLAVTPKRRLGWSAMCEARLIGRPFGLATKSFNWFIFRPIVCYLLVYVLFFGVSLVLSIKHLQFT</sequence>
<dbReference type="Gene3D" id="1.25.40.20">
    <property type="entry name" value="Ankyrin repeat-containing domain"/>
    <property type="match status" value="2"/>
</dbReference>
<dbReference type="PROSITE" id="PS50088">
    <property type="entry name" value="ANK_REPEAT"/>
    <property type="match status" value="1"/>
</dbReference>
<dbReference type="PANTHER" id="PTHR24186">
    <property type="entry name" value="PROTEIN PHOSPHATASE 1 REGULATORY SUBUNIT"/>
    <property type="match status" value="1"/>
</dbReference>